<evidence type="ECO:0000313" key="2">
    <source>
        <dbReference type="EMBL" id="XDQ67330.1"/>
    </source>
</evidence>
<dbReference type="EMBL" id="CP163440">
    <property type="protein sequence ID" value="XDQ67330.1"/>
    <property type="molecule type" value="Genomic_DNA"/>
</dbReference>
<gene>
    <name evidence="2" type="ORF">AB5J50_44425</name>
</gene>
<name>A0AB39SJG0_9ACTN</name>
<accession>A0AB39SJG0</accession>
<reference evidence="2" key="1">
    <citation type="submission" date="2024-07" db="EMBL/GenBank/DDBJ databases">
        <authorList>
            <person name="Yu S.T."/>
        </authorList>
    </citation>
    <scope>NUCLEOTIDE SEQUENCE</scope>
    <source>
        <strain evidence="2">R35</strain>
    </source>
</reference>
<sequence length="46" mass="4839">MDNPVQGDSTGEKRHATLRSRMASLTATACRAPFKHRGAAAGEGAR</sequence>
<dbReference type="AlphaFoldDB" id="A0AB39SJG0"/>
<proteinExistence type="predicted"/>
<organism evidence="2">
    <name type="scientific">Streptomyces sp. R35</name>
    <dbReference type="NCBI Taxonomy" id="3238630"/>
    <lineage>
        <taxon>Bacteria</taxon>
        <taxon>Bacillati</taxon>
        <taxon>Actinomycetota</taxon>
        <taxon>Actinomycetes</taxon>
        <taxon>Kitasatosporales</taxon>
        <taxon>Streptomycetaceae</taxon>
        <taxon>Streptomyces</taxon>
    </lineage>
</organism>
<dbReference type="RefSeq" id="WP_369264251.1">
    <property type="nucleotide sequence ID" value="NZ_CP163440.1"/>
</dbReference>
<dbReference type="InterPro" id="IPR045960">
    <property type="entry name" value="DUF6380"/>
</dbReference>
<feature type="region of interest" description="Disordered" evidence="1">
    <location>
        <begin position="1"/>
        <end position="21"/>
    </location>
</feature>
<dbReference type="Pfam" id="PF19907">
    <property type="entry name" value="DUF6380"/>
    <property type="match status" value="1"/>
</dbReference>
<evidence type="ECO:0000256" key="1">
    <source>
        <dbReference type="SAM" id="MobiDB-lite"/>
    </source>
</evidence>
<protein>
    <submittedName>
        <fullName evidence="2">DUF6380 family protein</fullName>
    </submittedName>
</protein>